<organism evidence="5 6">
    <name type="scientific">Planoprotostelium fungivorum</name>
    <dbReference type="NCBI Taxonomy" id="1890364"/>
    <lineage>
        <taxon>Eukaryota</taxon>
        <taxon>Amoebozoa</taxon>
        <taxon>Evosea</taxon>
        <taxon>Variosea</taxon>
        <taxon>Cavosteliida</taxon>
        <taxon>Cavosteliaceae</taxon>
        <taxon>Planoprotostelium</taxon>
    </lineage>
</organism>
<reference evidence="5 6" key="1">
    <citation type="journal article" date="2018" name="Genome Biol. Evol.">
        <title>Multiple Roots of Fruiting Body Formation in Amoebozoa.</title>
        <authorList>
            <person name="Hillmann F."/>
            <person name="Forbes G."/>
            <person name="Novohradska S."/>
            <person name="Ferling I."/>
            <person name="Riege K."/>
            <person name="Groth M."/>
            <person name="Westermann M."/>
            <person name="Marz M."/>
            <person name="Spaller T."/>
            <person name="Winckler T."/>
            <person name="Schaap P."/>
            <person name="Glockner G."/>
        </authorList>
    </citation>
    <scope>NUCLEOTIDE SEQUENCE [LARGE SCALE GENOMIC DNA]</scope>
    <source>
        <strain evidence="5 6">Jena</strain>
    </source>
</reference>
<sequence length="836" mass="96953">MPAVDKKRLAPKEQQQFRTRLYESKMYKKASKAVETILKKFPDHGESLAMKALIFNSTNKKTEAYEWVKKAITADITSFLCWHAYGLICRSDRNYAQAIKCYQNALKHERDNLSVMRDLAYLQIQTRDIEGYTETWRQLMMIKPEQKTNWICYAIGLHQLGRHETAVAVLDEFLRLDSMDRGDQAYESSELLLYRNTILEDGGELNEALADLTKIDEKVLDKYSLKERRAHLFNRLSRFDEAKKGWEELLDLNPDNHKYHKGYQTAHGLLKVSDSSSWTEEQRSTFDKVYTLLKEKYPRCDAVGFFNLQHLTGDRFHQVLDEYARKKIQRGVPSLFEDLRSVYDDPKKREISRELFQGYVSNLEKSHKFSEKDEKEADPDAIIWVKYFLAQHFDETGDYNEAHKLCTEVVAHTPTLVEAYLTLASIYKHGGDPVKAVEAANTAREMDLADRYLNNECARYQLAADQVEEAIKTVGMFSKEGEEPLGYLEDMQAMWFETCVGKSFLRQNKLGRAIKSLLPVHKHFDDIVDDQLDFHSYCLRKMTLRSYVSMLKLEDRLQAHAFYHKGVKPLVRAYIQLHDNPTKTKEQIEQEKVAAMPDAERKKYNQKQRAAEKKRLEEQEKLKELNKGKPEKKVDEDPDGEKLEQVADKLKEAEKYLTVLKKHSPKNIQVQLLTFEVAFRQKKPLLALQALTAASKIDRQHPALHSAIVRFFHAESQASDRHELVKEFVSIGKNNLVGEVSLEQFTRQYLDSHRDNYASVVAAAQNLALLDASKQGEATQLMSDLSRARGKTDRKAALSACEWMRSRDETAEKKLREEGRRVFPFEVKFQSVEDKQ</sequence>
<gene>
    <name evidence="5" type="ORF">PROFUN_00457</name>
</gene>
<keyword evidence="6" id="KW-1185">Reference proteome</keyword>
<dbReference type="PROSITE" id="PS50005">
    <property type="entry name" value="TPR"/>
    <property type="match status" value="1"/>
</dbReference>
<feature type="repeat" description="TPR" evidence="3">
    <location>
        <begin position="223"/>
        <end position="256"/>
    </location>
</feature>
<dbReference type="OrthoDB" id="10263032at2759"/>
<dbReference type="EMBL" id="MDYQ01000257">
    <property type="protein sequence ID" value="PRP77596.1"/>
    <property type="molecule type" value="Genomic_DNA"/>
</dbReference>
<protein>
    <submittedName>
        <fullName evidence="5">Uncharacterized protein</fullName>
    </submittedName>
</protein>
<feature type="region of interest" description="Disordered" evidence="4">
    <location>
        <begin position="597"/>
        <end position="641"/>
    </location>
</feature>
<dbReference type="FunFam" id="1.25.40.1040:FF:000003">
    <property type="entry name" value="N-terminal acetyltransferase A, auxiliary subunit"/>
    <property type="match status" value="1"/>
</dbReference>
<dbReference type="InterPro" id="IPR019734">
    <property type="entry name" value="TPR_rpt"/>
</dbReference>
<dbReference type="STRING" id="1890364.A0A2P6N0W6"/>
<dbReference type="InterPro" id="IPR021183">
    <property type="entry name" value="NatA_aux_su"/>
</dbReference>
<keyword evidence="1" id="KW-0677">Repeat</keyword>
<dbReference type="InterPro" id="IPR011990">
    <property type="entry name" value="TPR-like_helical_dom_sf"/>
</dbReference>
<evidence type="ECO:0000256" key="4">
    <source>
        <dbReference type="SAM" id="MobiDB-lite"/>
    </source>
</evidence>
<keyword evidence="2 3" id="KW-0802">TPR repeat</keyword>
<name>A0A2P6N0W6_9EUKA</name>
<dbReference type="PANTHER" id="PTHR22767:SF2">
    <property type="entry name" value="N(ALPHA)-ACETYLTRANSFERASE 15_16, ISOFORM A"/>
    <property type="match status" value="1"/>
</dbReference>
<dbReference type="GO" id="GO:0005737">
    <property type="term" value="C:cytoplasm"/>
    <property type="evidence" value="ECO:0007669"/>
    <property type="project" value="TreeGrafter"/>
</dbReference>
<accession>A0A2P6N0W6</accession>
<evidence type="ECO:0000313" key="5">
    <source>
        <dbReference type="EMBL" id="PRP77596.1"/>
    </source>
</evidence>
<evidence type="ECO:0000256" key="1">
    <source>
        <dbReference type="ARBA" id="ARBA00022737"/>
    </source>
</evidence>
<dbReference type="Gene3D" id="1.25.40.1040">
    <property type="match status" value="1"/>
</dbReference>
<dbReference type="AlphaFoldDB" id="A0A2P6N0W6"/>
<evidence type="ECO:0000313" key="6">
    <source>
        <dbReference type="Proteomes" id="UP000241769"/>
    </source>
</evidence>
<dbReference type="PANTHER" id="PTHR22767">
    <property type="entry name" value="N-TERMINAL ACETYLTRANSFERASE-RELATED"/>
    <property type="match status" value="1"/>
</dbReference>
<comment type="caution">
    <text evidence="5">The sequence shown here is derived from an EMBL/GenBank/DDBJ whole genome shotgun (WGS) entry which is preliminary data.</text>
</comment>
<dbReference type="FunCoup" id="A0A2P6N0W6">
    <property type="interactions" value="890"/>
</dbReference>
<proteinExistence type="predicted"/>
<dbReference type="PIRSF" id="PIRSF000422">
    <property type="entry name" value="N-terminal-AcTrfase-A_aux_su"/>
    <property type="match status" value="1"/>
</dbReference>
<dbReference type="SMART" id="SM00028">
    <property type="entry name" value="TPR"/>
    <property type="match status" value="5"/>
</dbReference>
<dbReference type="Gene3D" id="1.25.40.1010">
    <property type="match status" value="1"/>
</dbReference>
<evidence type="ECO:0000256" key="3">
    <source>
        <dbReference type="PROSITE-ProRule" id="PRU00339"/>
    </source>
</evidence>
<evidence type="ECO:0000256" key="2">
    <source>
        <dbReference type="ARBA" id="ARBA00022803"/>
    </source>
</evidence>
<dbReference type="SUPFAM" id="SSF48452">
    <property type="entry name" value="TPR-like"/>
    <property type="match status" value="1"/>
</dbReference>
<dbReference type="InParanoid" id="A0A2P6N0W6"/>
<dbReference type="Proteomes" id="UP000241769">
    <property type="component" value="Unassembled WGS sequence"/>
</dbReference>
<dbReference type="Pfam" id="PF12569">
    <property type="entry name" value="NatA_aux_su"/>
    <property type="match status" value="1"/>
</dbReference>